<feature type="region of interest" description="Disordered" evidence="1">
    <location>
        <begin position="651"/>
        <end position="675"/>
    </location>
</feature>
<feature type="domain" description="Spermatogenesis-associated protein 20-like TRX" evidence="3">
    <location>
        <begin position="39"/>
        <end position="201"/>
    </location>
</feature>
<feature type="region of interest" description="Disordered" evidence="1">
    <location>
        <begin position="23"/>
        <end position="43"/>
    </location>
</feature>
<comment type="caution">
    <text evidence="4">The sequence shown here is derived from an EMBL/GenBank/DDBJ whole genome shotgun (WGS) entry which is preliminary data.</text>
</comment>
<feature type="compositionally biased region" description="Basic and acidic residues" evidence="1">
    <location>
        <begin position="659"/>
        <end position="675"/>
    </location>
</feature>
<sequence length="793" mass="87472">MRLTLLALLLSTACALPAVTPDAAAQPKGQEKPNEKGKPNRLAKESSPYLLQHAHNPVDWHPWGPEAFERAKTEKKLIFLSIGYSACHWCHVMERESFSRADVAKILNANFVCIKVDREERPDVDDIYMTALNTTGEQGGWPLNMFLTPDGKPIFGATYFPPDDRKIGDDTIPGFKTVLNKVIEFDKDRADLEKQAARVAKATVEALDANSRAIALVPLKRDLVSDGLDAFDIDPEHGGTGSKKRDYKGTKFPRPPVWGFVLTQTKKPGNERLAKLAHNTLAKMLEGGIYDHLGGGFHRYSTERTWTVPHFEKMLYDNAQLVELYSEAYALAPRPEYKRVVAETLEFVRREMTAPEKGFYSALDADSNDKEGEFYVWTADEVAKVLGTDADTALVKAVYGVTAPNFEDKFHILRLPKPLAEVAKELKLTEDALLTKLEPLKKKLFDHRAKRERPFLDTKVITAWNGQMIAGYARAGGVFKEPAYVRAAADAADFLLTKLRDKDGRLYRMYAAAPGGKPAPKGAAFLDDYAYLIHGLLNLHDATGEPKWLDAAKGLTDLVVKHYADPVNGGFYFTAADGEKLFARAKDSYDGVQPSGNSQMARNLLRLGDKTKDDGYRDRGIRTVKAFSFALRTAPTSMPLMLRTLDELLDAAGEPGKPAPKEEPKAKKPRKSEDVVTGKLTLEPAKGGVREFAVALTVEAPWHVYANPAGADTLAESRTEVTVYVGGKKVDAKIEYPKGKEIADKVVGTYAIYEGATTIKGRFPAGEGEIEVRVSINACKDGVCLPPSTLKLK</sequence>
<dbReference type="SUPFAM" id="SSF48208">
    <property type="entry name" value="Six-hairpin glycosidases"/>
    <property type="match status" value="1"/>
</dbReference>
<evidence type="ECO:0000259" key="3">
    <source>
        <dbReference type="Pfam" id="PF03190"/>
    </source>
</evidence>
<dbReference type="InterPro" id="IPR036249">
    <property type="entry name" value="Thioredoxin-like_sf"/>
</dbReference>
<dbReference type="PANTHER" id="PTHR42899:SF1">
    <property type="entry name" value="SPERMATOGENESIS-ASSOCIATED PROTEIN 20"/>
    <property type="match status" value="1"/>
</dbReference>
<feature type="chain" id="PRO_5045764969" evidence="2">
    <location>
        <begin position="26"/>
        <end position="793"/>
    </location>
</feature>
<dbReference type="InterPro" id="IPR004879">
    <property type="entry name" value="Ssp411-like_TRX"/>
</dbReference>
<feature type="compositionally biased region" description="Basic and acidic residues" evidence="1">
    <location>
        <begin position="29"/>
        <end position="43"/>
    </location>
</feature>
<keyword evidence="5" id="KW-1185">Reference proteome</keyword>
<evidence type="ECO:0000256" key="1">
    <source>
        <dbReference type="SAM" id="MobiDB-lite"/>
    </source>
</evidence>
<evidence type="ECO:0000256" key="2">
    <source>
        <dbReference type="SAM" id="SignalP"/>
    </source>
</evidence>
<dbReference type="Gene3D" id="3.40.30.10">
    <property type="entry name" value="Glutaredoxin"/>
    <property type="match status" value="1"/>
</dbReference>
<dbReference type="Gene3D" id="1.50.10.10">
    <property type="match status" value="2"/>
</dbReference>
<accession>A0ABU5F3N1</accession>
<dbReference type="Pfam" id="PF03190">
    <property type="entry name" value="Thioredox_DsbH"/>
    <property type="match status" value="1"/>
</dbReference>
<evidence type="ECO:0000313" key="4">
    <source>
        <dbReference type="EMBL" id="MDY3561417.1"/>
    </source>
</evidence>
<dbReference type="Gene3D" id="2.60.40.1250">
    <property type="entry name" value="Thiol:disulfide interchange protein DsbD, N-terminal domain"/>
    <property type="match status" value="1"/>
</dbReference>
<dbReference type="InterPro" id="IPR036929">
    <property type="entry name" value="DsbDN_sf"/>
</dbReference>
<gene>
    <name evidence="4" type="ORF">R5W23_002695</name>
</gene>
<dbReference type="EMBL" id="JAXBLV010000193">
    <property type="protein sequence ID" value="MDY3561417.1"/>
    <property type="molecule type" value="Genomic_DNA"/>
</dbReference>
<protein>
    <submittedName>
        <fullName evidence="4">DUF255 domain-containing protein</fullName>
    </submittedName>
</protein>
<dbReference type="Proteomes" id="UP001272242">
    <property type="component" value="Unassembled WGS sequence"/>
</dbReference>
<dbReference type="InterPro" id="IPR024705">
    <property type="entry name" value="Ssp411"/>
</dbReference>
<proteinExistence type="predicted"/>
<name>A0ABU5F3N1_9BACT</name>
<dbReference type="PIRSF" id="PIRSF006402">
    <property type="entry name" value="UCP006402_thioredoxin"/>
    <property type="match status" value="1"/>
</dbReference>
<evidence type="ECO:0000313" key="5">
    <source>
        <dbReference type="Proteomes" id="UP001272242"/>
    </source>
</evidence>
<dbReference type="CDD" id="cd02955">
    <property type="entry name" value="SSP411"/>
    <property type="match status" value="1"/>
</dbReference>
<organism evidence="4 5">
    <name type="scientific">Gemmata algarum</name>
    <dbReference type="NCBI Taxonomy" id="2975278"/>
    <lineage>
        <taxon>Bacteria</taxon>
        <taxon>Pseudomonadati</taxon>
        <taxon>Planctomycetota</taxon>
        <taxon>Planctomycetia</taxon>
        <taxon>Gemmatales</taxon>
        <taxon>Gemmataceae</taxon>
        <taxon>Gemmata</taxon>
    </lineage>
</organism>
<reference evidence="5" key="1">
    <citation type="journal article" date="2023" name="Mar. Drugs">
        <title>Gemmata algarum, a Novel Planctomycete Isolated from an Algal Mat, Displays Antimicrobial Activity.</title>
        <authorList>
            <person name="Kumar G."/>
            <person name="Kallscheuer N."/>
            <person name="Kashif M."/>
            <person name="Ahamad S."/>
            <person name="Jagadeeshwari U."/>
            <person name="Pannikurungottu S."/>
            <person name="Haufschild T."/>
            <person name="Kabuu M."/>
            <person name="Sasikala C."/>
            <person name="Jogler C."/>
            <person name="Ramana C."/>
        </authorList>
    </citation>
    <scope>NUCLEOTIDE SEQUENCE [LARGE SCALE GENOMIC DNA]</scope>
    <source>
        <strain evidence="5">JC673</strain>
    </source>
</reference>
<dbReference type="SUPFAM" id="SSF52833">
    <property type="entry name" value="Thioredoxin-like"/>
    <property type="match status" value="1"/>
</dbReference>
<dbReference type="InterPro" id="IPR008928">
    <property type="entry name" value="6-hairpin_glycosidase_sf"/>
</dbReference>
<dbReference type="PANTHER" id="PTHR42899">
    <property type="entry name" value="SPERMATOGENESIS-ASSOCIATED PROTEIN 20"/>
    <property type="match status" value="1"/>
</dbReference>
<dbReference type="RefSeq" id="WP_320687832.1">
    <property type="nucleotide sequence ID" value="NZ_JAXBLV010000193.1"/>
</dbReference>
<feature type="signal peptide" evidence="2">
    <location>
        <begin position="1"/>
        <end position="25"/>
    </location>
</feature>
<keyword evidence="2" id="KW-0732">Signal</keyword>
<dbReference type="SUPFAM" id="SSF74863">
    <property type="entry name" value="Thiol:disulfide interchange protein DsbD, N-terminal domain (DsbD-alpha)"/>
    <property type="match status" value="1"/>
</dbReference>
<dbReference type="InterPro" id="IPR012341">
    <property type="entry name" value="6hp_glycosidase-like_sf"/>
</dbReference>